<dbReference type="AlphaFoldDB" id="A0A8C7DL10"/>
<evidence type="ECO:0000313" key="4">
    <source>
        <dbReference type="Proteomes" id="UP000694557"/>
    </source>
</evidence>
<keyword evidence="1" id="KW-0732">Signal</keyword>
<dbReference type="Pfam" id="PF16656">
    <property type="entry name" value="Pur_ac_phosph_N"/>
    <property type="match status" value="1"/>
</dbReference>
<dbReference type="PANTHER" id="PTHR45867">
    <property type="entry name" value="PURPLE ACID PHOSPHATASE"/>
    <property type="match status" value="1"/>
</dbReference>
<dbReference type="GO" id="GO:0003993">
    <property type="term" value="F:acid phosphatase activity"/>
    <property type="evidence" value="ECO:0007669"/>
    <property type="project" value="InterPro"/>
</dbReference>
<name>A0A8C7DL10_ONCKI</name>
<accession>A0A8C7DL10</accession>
<dbReference type="Proteomes" id="UP000694557">
    <property type="component" value="Unassembled WGS sequence"/>
</dbReference>
<dbReference type="SUPFAM" id="SSF49363">
    <property type="entry name" value="Purple acid phosphatase, N-terminal domain"/>
    <property type="match status" value="1"/>
</dbReference>
<dbReference type="Gene3D" id="3.60.21.10">
    <property type="match status" value="1"/>
</dbReference>
<reference evidence="3" key="1">
    <citation type="submission" date="2025-08" db="UniProtKB">
        <authorList>
            <consortium name="Ensembl"/>
        </authorList>
    </citation>
    <scope>IDENTIFICATION</scope>
</reference>
<evidence type="ECO:0000259" key="2">
    <source>
        <dbReference type="Pfam" id="PF16656"/>
    </source>
</evidence>
<reference evidence="3" key="2">
    <citation type="submission" date="2025-09" db="UniProtKB">
        <authorList>
            <consortium name="Ensembl"/>
        </authorList>
    </citation>
    <scope>IDENTIFICATION</scope>
</reference>
<proteinExistence type="predicted"/>
<evidence type="ECO:0000313" key="3">
    <source>
        <dbReference type="Ensembl" id="ENSOKIP00005022903.1"/>
    </source>
</evidence>
<dbReference type="InterPro" id="IPR029052">
    <property type="entry name" value="Metallo-depent_PP-like"/>
</dbReference>
<protein>
    <recommendedName>
        <fullName evidence="2">Purple acid phosphatase N-terminal domain-containing protein</fullName>
    </recommendedName>
</protein>
<keyword evidence="4" id="KW-1185">Reference proteome</keyword>
<dbReference type="SUPFAM" id="SSF56300">
    <property type="entry name" value="Metallo-dependent phosphatases"/>
    <property type="match status" value="1"/>
</dbReference>
<dbReference type="InterPro" id="IPR008963">
    <property type="entry name" value="Purple_acid_Pase-like_N"/>
</dbReference>
<dbReference type="GO" id="GO:0046872">
    <property type="term" value="F:metal ion binding"/>
    <property type="evidence" value="ECO:0007669"/>
    <property type="project" value="InterPro"/>
</dbReference>
<evidence type="ECO:0000256" key="1">
    <source>
        <dbReference type="ARBA" id="ARBA00022729"/>
    </source>
</evidence>
<organism evidence="3 4">
    <name type="scientific">Oncorhynchus kisutch</name>
    <name type="common">Coho salmon</name>
    <name type="synonym">Salmo kisutch</name>
    <dbReference type="NCBI Taxonomy" id="8019"/>
    <lineage>
        <taxon>Eukaryota</taxon>
        <taxon>Metazoa</taxon>
        <taxon>Chordata</taxon>
        <taxon>Craniata</taxon>
        <taxon>Vertebrata</taxon>
        <taxon>Euteleostomi</taxon>
        <taxon>Actinopterygii</taxon>
        <taxon>Neopterygii</taxon>
        <taxon>Teleostei</taxon>
        <taxon>Protacanthopterygii</taxon>
        <taxon>Salmoniformes</taxon>
        <taxon>Salmonidae</taxon>
        <taxon>Salmoninae</taxon>
        <taxon>Oncorhynchus</taxon>
    </lineage>
</organism>
<feature type="domain" description="Purple acid phosphatase N-terminal" evidence="2">
    <location>
        <begin position="72"/>
        <end position="143"/>
    </location>
</feature>
<dbReference type="PANTHER" id="PTHR45867:SF3">
    <property type="entry name" value="ACID PHOSPHATASE TYPE 7"/>
    <property type="match status" value="1"/>
</dbReference>
<sequence>MFNSQILSTGRSKAQTCELLNNSSLLSEFLPAYVSGSVSIQGGNSTQVGRVSSLISRPPRWITLGLFSPGLPASMEMTWTTINETEESTMEYGLWRGTIFLWTGSEVREIHIHRVTLTALRPASAYVYHCGSEAGWSDVFSFTALNESISWSPRFSIYGDMGNENPHIYDLILSGYAANSRLIGNGRIGDEFMRQIQSIAVYVPYMTCPGNHEARKRRSLTLIISLRYLRHLDCTLHTYEIYFFLDYGVDLIFKQYEWLKDLEEANMLGNRGDHFYSTSQKFGHTYSFQGFVYFYYFLHCRIIVKTSKLLNKSAISVCAISNPRDCSAFCSTDYGYTCMQQVSDDQYGKVIDSIWMVKEKHSFSAWF</sequence>
<dbReference type="InterPro" id="IPR015914">
    <property type="entry name" value="PAPs_N"/>
</dbReference>
<dbReference type="Gene3D" id="2.60.40.380">
    <property type="entry name" value="Purple acid phosphatase-like, N-terminal"/>
    <property type="match status" value="1"/>
</dbReference>
<dbReference type="Ensembl" id="ENSOKIT00005024315.1">
    <property type="protein sequence ID" value="ENSOKIP00005022903.1"/>
    <property type="gene ID" value="ENSOKIG00005010040.1"/>
</dbReference>
<dbReference type="GeneTree" id="ENSGT00390000015485"/>